<dbReference type="OrthoDB" id="201362at2759"/>
<proteinExistence type="inferred from homology"/>
<evidence type="ECO:0000256" key="3">
    <source>
        <dbReference type="SAM" id="MobiDB-lite"/>
    </source>
</evidence>
<gene>
    <name evidence="4" type="primary">SPOSA6832_00666</name>
</gene>
<feature type="non-terminal residue" evidence="4">
    <location>
        <position position="1"/>
    </location>
</feature>
<feature type="region of interest" description="Disordered" evidence="3">
    <location>
        <begin position="63"/>
        <end position="130"/>
    </location>
</feature>
<accession>A0A0D6EHZ4</accession>
<evidence type="ECO:0000313" key="5">
    <source>
        <dbReference type="Proteomes" id="UP000243876"/>
    </source>
</evidence>
<dbReference type="GO" id="GO:0005739">
    <property type="term" value="C:mitochondrion"/>
    <property type="evidence" value="ECO:0007669"/>
    <property type="project" value="TreeGrafter"/>
</dbReference>
<dbReference type="GO" id="GO:0034553">
    <property type="term" value="P:mitochondrial respiratory chain complex II assembly"/>
    <property type="evidence" value="ECO:0007669"/>
    <property type="project" value="TreeGrafter"/>
</dbReference>
<dbReference type="PANTHER" id="PTHR28524">
    <property type="entry name" value="SUCCINATE DEHYDROGENASE ASSEMBLY FACTOR 4, MITOCHONDRIAL"/>
    <property type="match status" value="1"/>
</dbReference>
<dbReference type="InterPro" id="IPR012875">
    <property type="entry name" value="SDHF4"/>
</dbReference>
<sequence>MFSLPLRSAPRAALRNPCTCTCLSSSSRLYATATAVGRNSFSRPSPPPLPPQQQREFEELLRRVNAPASPPAADVKLHQPEESELHPDYRARPKANFEGEVNPETGEVGGPKNEPLTHGDWAYGGKVTDF</sequence>
<dbReference type="AlphaFoldDB" id="A0A0D6EHZ4"/>
<evidence type="ECO:0000313" key="4">
    <source>
        <dbReference type="EMBL" id="CEQ39175.1"/>
    </source>
</evidence>
<protein>
    <recommendedName>
        <fullName evidence="2">Succinate dehydrogenase assembly factor 4, mitochondrial</fullName>
    </recommendedName>
</protein>
<evidence type="ECO:0000256" key="2">
    <source>
        <dbReference type="ARBA" id="ARBA00022170"/>
    </source>
</evidence>
<name>A0A0D6EHZ4_SPOSA</name>
<comment type="similarity">
    <text evidence="1">Belongs to the SDHAF4 family.</text>
</comment>
<reference evidence="5" key="1">
    <citation type="submission" date="2015-02" db="EMBL/GenBank/DDBJ databases">
        <authorList>
            <person name="Gon?alves P."/>
        </authorList>
    </citation>
    <scope>NUCLEOTIDE SEQUENCE [LARGE SCALE GENOMIC DNA]</scope>
</reference>
<dbReference type="PANTHER" id="PTHR28524:SF3">
    <property type="entry name" value="SUCCINATE DEHYDROGENASE ASSEMBLY FACTOR 4, MITOCHONDRIAL"/>
    <property type="match status" value="1"/>
</dbReference>
<keyword evidence="5" id="KW-1185">Reference proteome</keyword>
<dbReference type="Pfam" id="PF07896">
    <property type="entry name" value="DUF1674"/>
    <property type="match status" value="1"/>
</dbReference>
<dbReference type="EMBL" id="CENE01000002">
    <property type="protein sequence ID" value="CEQ39175.1"/>
    <property type="molecule type" value="Genomic_DNA"/>
</dbReference>
<evidence type="ECO:0000256" key="1">
    <source>
        <dbReference type="ARBA" id="ARBA00005701"/>
    </source>
</evidence>
<organism evidence="4 5">
    <name type="scientific">Sporidiobolus salmonicolor</name>
    <name type="common">Yeast-like fungus</name>
    <name type="synonym">Sporobolomyces salmonicolor</name>
    <dbReference type="NCBI Taxonomy" id="5005"/>
    <lineage>
        <taxon>Eukaryota</taxon>
        <taxon>Fungi</taxon>
        <taxon>Dikarya</taxon>
        <taxon>Basidiomycota</taxon>
        <taxon>Pucciniomycotina</taxon>
        <taxon>Microbotryomycetes</taxon>
        <taxon>Sporidiobolales</taxon>
        <taxon>Sporidiobolaceae</taxon>
        <taxon>Sporobolomyces</taxon>
    </lineage>
</organism>
<feature type="compositionally biased region" description="Basic and acidic residues" evidence="3">
    <location>
        <begin position="75"/>
        <end position="97"/>
    </location>
</feature>
<dbReference type="Proteomes" id="UP000243876">
    <property type="component" value="Unassembled WGS sequence"/>
</dbReference>